<gene>
    <name evidence="10" type="ORF">VICG_00900</name>
</gene>
<dbReference type="GO" id="GO:0006817">
    <property type="term" value="P:phosphate ion transport"/>
    <property type="evidence" value="ECO:0007669"/>
    <property type="project" value="TreeGrafter"/>
</dbReference>
<feature type="domain" description="SPX" evidence="9">
    <location>
        <begin position="1"/>
        <end position="195"/>
    </location>
</feature>
<feature type="transmembrane region" description="Helical" evidence="7">
    <location>
        <begin position="319"/>
        <end position="340"/>
    </location>
</feature>
<reference evidence="11" key="1">
    <citation type="submission" date="2011-05" db="EMBL/GenBank/DDBJ databases">
        <title>The genome sequence of Vittaforma corneae strain ATCC 50505.</title>
        <authorList>
            <consortium name="The Broad Institute Genome Sequencing Platform"/>
            <person name="Cuomo C."/>
            <person name="Didier E."/>
            <person name="Bowers L."/>
            <person name="Young S.K."/>
            <person name="Zeng Q."/>
            <person name="Gargeya S."/>
            <person name="Fitzgerald M."/>
            <person name="Haas B."/>
            <person name="Abouelleil A."/>
            <person name="Alvarado L."/>
            <person name="Arachchi H.M."/>
            <person name="Berlin A."/>
            <person name="Chapman S.B."/>
            <person name="Gearin G."/>
            <person name="Goldberg J."/>
            <person name="Griggs A."/>
            <person name="Gujja S."/>
            <person name="Hansen M."/>
            <person name="Heiman D."/>
            <person name="Howarth C."/>
            <person name="Larimer J."/>
            <person name="Lui A."/>
            <person name="MacDonald P.J.P."/>
            <person name="McCowen C."/>
            <person name="Montmayeur A."/>
            <person name="Murphy C."/>
            <person name="Neiman D."/>
            <person name="Pearson M."/>
            <person name="Priest M."/>
            <person name="Roberts A."/>
            <person name="Saif S."/>
            <person name="Shea T."/>
            <person name="Sisk P."/>
            <person name="Stolte C."/>
            <person name="Sykes S."/>
            <person name="Wortman J."/>
            <person name="Nusbaum C."/>
            <person name="Birren B."/>
        </authorList>
    </citation>
    <scope>NUCLEOTIDE SEQUENCE [LARGE SCALE GENOMIC DNA]</scope>
    <source>
        <strain evidence="11">ATCC 50505</strain>
    </source>
</reference>
<evidence type="ECO:0000256" key="1">
    <source>
        <dbReference type="ARBA" id="ARBA00004141"/>
    </source>
</evidence>
<dbReference type="EMBL" id="JH370135">
    <property type="protein sequence ID" value="ELA42051.1"/>
    <property type="molecule type" value="Genomic_DNA"/>
</dbReference>
<dbReference type="PROSITE" id="PS51380">
    <property type="entry name" value="EXS"/>
    <property type="match status" value="1"/>
</dbReference>
<evidence type="ECO:0008006" key="12">
    <source>
        <dbReference type="Google" id="ProtNLM"/>
    </source>
</evidence>
<evidence type="ECO:0000313" key="10">
    <source>
        <dbReference type="EMBL" id="ELA42051.1"/>
    </source>
</evidence>
<evidence type="ECO:0000256" key="5">
    <source>
        <dbReference type="ARBA" id="ARBA00023136"/>
    </source>
</evidence>
<evidence type="ECO:0000313" key="11">
    <source>
        <dbReference type="Proteomes" id="UP000011082"/>
    </source>
</evidence>
<dbReference type="InterPro" id="IPR004331">
    <property type="entry name" value="SPX_dom"/>
</dbReference>
<sequence length="673" mass="79364">MGFSTTLKSNTVNEWKDYYLDYDKLRLRIKNRDFRTMLYNEVNKINSFYFLLERKAVDEKNILFSDIITEFPIESAHEPKTQIRNIDIEDANLSTGVGNTDLDDQDEMDFDTFRSKRLNESGNENKSMLHSEGFASLIPLQKGYTKRKKEKHITEFLHSLVKIKAYRDLNATGLLKLARRYATVNKNEVFYNKFNEKLKETYFYKSKRIDSIRSAVKKMYKQVFAKDQPEKAKTIFKRLGKGTKTLDVFYLMSGLLVGSGVTIAAWLYDLNSEEYRFMTAINNILIGFLFFGLCLKAFKNFSINYKFIFNFDVASSLNNSIYFMIISSMLFLNSFLFLIRSDFESYVVYLQLFFPLAFLFNPLDMFYLNSRIYLISVYTRGILLPMSTIRFRHFYFVDILQSFRFPFEIIVGHFLSESQLKEGYPLMAFSLFPIVRFLQCMRRFYSSRLFFPHVANASKYTLIFMAVFFEAFEKFSSQTDDPNNTLRFLKYIFKLMSTTSSFCWDIFVDWVIPRNRYMFPYMFYIFAAGTNFLVRFYWIISLSFAHLFDVSIPENPILMSVAEIVRRSVWTVIRVEVEHLNNCDELKFKKAINLTAGELFYKKDIDESYQANISNIMTETEFETEMEEKNKTEMETKGATLEYSATEEDSNANNEDINSYENKGSTESHEDTE</sequence>
<feature type="transmembrane region" description="Helical" evidence="7">
    <location>
        <begin position="450"/>
        <end position="471"/>
    </location>
</feature>
<dbReference type="VEuPathDB" id="MicrosporidiaDB:VICG_00900"/>
<dbReference type="OMA" id="FMQLYGV"/>
<evidence type="ECO:0000256" key="3">
    <source>
        <dbReference type="ARBA" id="ARBA00022692"/>
    </source>
</evidence>
<name>L2GMI2_VITCO</name>
<dbReference type="InterPro" id="IPR004342">
    <property type="entry name" value="EXS_C"/>
</dbReference>
<dbReference type="OrthoDB" id="9970435at2759"/>
<evidence type="ECO:0000256" key="2">
    <source>
        <dbReference type="ARBA" id="ARBA00009665"/>
    </source>
</evidence>
<dbReference type="AlphaFoldDB" id="L2GMI2"/>
<feature type="compositionally biased region" description="Basic and acidic residues" evidence="6">
    <location>
        <begin position="627"/>
        <end position="636"/>
    </location>
</feature>
<dbReference type="GO" id="GO:0005886">
    <property type="term" value="C:plasma membrane"/>
    <property type="evidence" value="ECO:0007669"/>
    <property type="project" value="TreeGrafter"/>
</dbReference>
<dbReference type="GO" id="GO:0016036">
    <property type="term" value="P:cellular response to phosphate starvation"/>
    <property type="evidence" value="ECO:0007669"/>
    <property type="project" value="TreeGrafter"/>
</dbReference>
<dbReference type="GO" id="GO:0005794">
    <property type="term" value="C:Golgi apparatus"/>
    <property type="evidence" value="ECO:0007669"/>
    <property type="project" value="TreeGrafter"/>
</dbReference>
<comment type="similarity">
    <text evidence="2">Belongs to the SYG1 (TC 2.A.94) family.</text>
</comment>
<evidence type="ECO:0000256" key="6">
    <source>
        <dbReference type="SAM" id="MobiDB-lite"/>
    </source>
</evidence>
<feature type="compositionally biased region" description="Basic and acidic residues" evidence="6">
    <location>
        <begin position="664"/>
        <end position="673"/>
    </location>
</feature>
<evidence type="ECO:0000259" key="9">
    <source>
        <dbReference type="PROSITE" id="PS51382"/>
    </source>
</evidence>
<dbReference type="PANTHER" id="PTHR10783:SF103">
    <property type="entry name" value="SOLUTE CARRIER FAMILY 53 MEMBER 1"/>
    <property type="match status" value="1"/>
</dbReference>
<keyword evidence="11" id="KW-1185">Reference proteome</keyword>
<keyword evidence="5 7" id="KW-0472">Membrane</keyword>
<keyword evidence="4 7" id="KW-1133">Transmembrane helix</keyword>
<feature type="transmembrane region" description="Helical" evidence="7">
    <location>
        <begin position="248"/>
        <end position="268"/>
    </location>
</feature>
<dbReference type="Pfam" id="PF03124">
    <property type="entry name" value="EXS"/>
    <property type="match status" value="1"/>
</dbReference>
<dbReference type="GO" id="GO:0000822">
    <property type="term" value="F:inositol hexakisphosphate binding"/>
    <property type="evidence" value="ECO:0007669"/>
    <property type="project" value="TreeGrafter"/>
</dbReference>
<feature type="transmembrane region" description="Helical" evidence="7">
    <location>
        <begin position="524"/>
        <end position="548"/>
    </location>
</feature>
<organism evidence="10 11">
    <name type="scientific">Vittaforma corneae (strain ATCC 50505)</name>
    <name type="common">Microsporidian parasite</name>
    <name type="synonym">Nosema corneum</name>
    <dbReference type="NCBI Taxonomy" id="993615"/>
    <lineage>
        <taxon>Eukaryota</taxon>
        <taxon>Fungi</taxon>
        <taxon>Fungi incertae sedis</taxon>
        <taxon>Microsporidia</taxon>
        <taxon>Nosematidae</taxon>
        <taxon>Vittaforma</taxon>
    </lineage>
</organism>
<feature type="transmembrane region" description="Helical" evidence="7">
    <location>
        <begin position="346"/>
        <end position="368"/>
    </location>
</feature>
<feature type="region of interest" description="Disordered" evidence="6">
    <location>
        <begin position="621"/>
        <end position="673"/>
    </location>
</feature>
<feature type="compositionally biased region" description="Polar residues" evidence="6">
    <location>
        <begin position="651"/>
        <end position="663"/>
    </location>
</feature>
<dbReference type="PROSITE" id="PS51382">
    <property type="entry name" value="SPX"/>
    <property type="match status" value="1"/>
</dbReference>
<evidence type="ECO:0000259" key="8">
    <source>
        <dbReference type="PROSITE" id="PS51380"/>
    </source>
</evidence>
<dbReference type="FunCoup" id="L2GMI2">
    <property type="interactions" value="56"/>
</dbReference>
<evidence type="ECO:0000256" key="7">
    <source>
        <dbReference type="SAM" id="Phobius"/>
    </source>
</evidence>
<dbReference type="HOGENOM" id="CLU_006116_3_1_1"/>
<dbReference type="PANTHER" id="PTHR10783">
    <property type="entry name" value="XENOTROPIC AND POLYTROPIC RETROVIRUS RECEPTOR 1-RELATED"/>
    <property type="match status" value="1"/>
</dbReference>
<proteinExistence type="inferred from homology"/>
<feature type="domain" description="EXS" evidence="8">
    <location>
        <begin position="416"/>
        <end position="606"/>
    </location>
</feature>
<dbReference type="InParanoid" id="L2GMI2"/>
<dbReference type="GeneID" id="19881612"/>
<accession>L2GMI2</accession>
<dbReference type="STRING" id="993615.L2GMI2"/>
<evidence type="ECO:0000256" key="4">
    <source>
        <dbReference type="ARBA" id="ARBA00022989"/>
    </source>
</evidence>
<feature type="transmembrane region" description="Helical" evidence="7">
    <location>
        <begin position="280"/>
        <end position="298"/>
    </location>
</feature>
<comment type="subcellular location">
    <subcellularLocation>
        <location evidence="1">Membrane</location>
        <topology evidence="1">Multi-pass membrane protein</topology>
    </subcellularLocation>
</comment>
<dbReference type="RefSeq" id="XP_007604347.1">
    <property type="nucleotide sequence ID" value="XM_007604285.1"/>
</dbReference>
<keyword evidence="3 7" id="KW-0812">Transmembrane</keyword>
<protein>
    <recommendedName>
        <fullName evidence="12">EXS domain-containing protein</fullName>
    </recommendedName>
</protein>
<dbReference type="Proteomes" id="UP000011082">
    <property type="component" value="Unassembled WGS sequence"/>
</dbReference>